<proteinExistence type="predicted"/>
<keyword evidence="2" id="KW-1185">Reference proteome</keyword>
<reference evidence="1 2" key="1">
    <citation type="submission" date="2020-04" db="EMBL/GenBank/DDBJ databases">
        <title>Phylogenetic Diversity and Antibacterial Activity against Ralstonia solanacearum of Endophytic Actinomycete Isolated from Moss.</title>
        <authorList>
            <person name="Zhuang X."/>
        </authorList>
    </citation>
    <scope>NUCLEOTIDE SEQUENCE [LARGE SCALE GENOMIC DNA]</scope>
    <source>
        <strain evidence="1 2">LD120</strain>
    </source>
</reference>
<protein>
    <submittedName>
        <fullName evidence="1">Uncharacterized protein</fullName>
    </submittedName>
</protein>
<evidence type="ECO:0000313" key="2">
    <source>
        <dbReference type="Proteomes" id="UP000772196"/>
    </source>
</evidence>
<dbReference type="EMBL" id="JAAWWP010000020">
    <property type="protein sequence ID" value="NKI44650.1"/>
    <property type="molecule type" value="Genomic_DNA"/>
</dbReference>
<sequence length="124" mass="12319">MLLGALVVGLLLGAGGVGAAWALGGEDGGSGSGAGAAGDARGACAALDGFDESRYGAKGDEGLVALNRWSGAVTLSAAAAAGDQEYRPLAEALKRAQQRHAREFTFDAEAKKDLAKARGICADL</sequence>
<name>A0ABX1HBE8_9ACTN</name>
<organism evidence="1 2">
    <name type="scientific">Streptomyces physcomitrii</name>
    <dbReference type="NCBI Taxonomy" id="2724184"/>
    <lineage>
        <taxon>Bacteria</taxon>
        <taxon>Bacillati</taxon>
        <taxon>Actinomycetota</taxon>
        <taxon>Actinomycetes</taxon>
        <taxon>Kitasatosporales</taxon>
        <taxon>Streptomycetaceae</taxon>
        <taxon>Streptomyces</taxon>
    </lineage>
</organism>
<evidence type="ECO:0000313" key="1">
    <source>
        <dbReference type="EMBL" id="NKI44650.1"/>
    </source>
</evidence>
<accession>A0ABX1HBE8</accession>
<gene>
    <name evidence="1" type="ORF">HFV08_26065</name>
</gene>
<dbReference type="Proteomes" id="UP000772196">
    <property type="component" value="Unassembled WGS sequence"/>
</dbReference>
<comment type="caution">
    <text evidence="1">The sequence shown here is derived from an EMBL/GenBank/DDBJ whole genome shotgun (WGS) entry which is preliminary data.</text>
</comment>